<dbReference type="FunFam" id="1.10.1580.10:FF:000002">
    <property type="entry name" value="Guanine nucleotide-binding protein-like 3 (nucleolar)-like"/>
    <property type="match status" value="1"/>
</dbReference>
<dbReference type="InterPro" id="IPR027417">
    <property type="entry name" value="P-loop_NTPase"/>
</dbReference>
<protein>
    <submittedName>
        <fullName evidence="9">9708_t:CDS:1</fullName>
    </submittedName>
</protein>
<dbReference type="AlphaFoldDB" id="A0A9N9CUG9"/>
<feature type="domain" description="CP-type G" evidence="8">
    <location>
        <begin position="103"/>
        <end position="289"/>
    </location>
</feature>
<evidence type="ECO:0000256" key="5">
    <source>
        <dbReference type="ARBA" id="ARBA00023242"/>
    </source>
</evidence>
<keyword evidence="5" id="KW-0539">Nucleus</keyword>
<organism evidence="9 10">
    <name type="scientific">Funneliformis caledonium</name>
    <dbReference type="NCBI Taxonomy" id="1117310"/>
    <lineage>
        <taxon>Eukaryota</taxon>
        <taxon>Fungi</taxon>
        <taxon>Fungi incertae sedis</taxon>
        <taxon>Mucoromycota</taxon>
        <taxon>Glomeromycotina</taxon>
        <taxon>Glomeromycetes</taxon>
        <taxon>Glomerales</taxon>
        <taxon>Glomeraceae</taxon>
        <taxon>Funneliformis</taxon>
    </lineage>
</organism>
<dbReference type="InterPro" id="IPR014813">
    <property type="entry name" value="Gnl3_N_dom"/>
</dbReference>
<proteinExistence type="predicted"/>
<evidence type="ECO:0000256" key="3">
    <source>
        <dbReference type="ARBA" id="ARBA00023054"/>
    </source>
</evidence>
<sequence>MVRKKLKKDPGIPNLYPFKDQLLNKIEQQKIKLEDEKQRQASARNSLFDKNRNLNFTSLAKDVSNRNIVFDNDHNSEDEEDGVIASVDAAAVGQKDNSRKAYYKEFRKVLETADVILEILDARDPLGCRTKQVEKMIIESGSTKRIILVLNKIDLVPRENITQWLIYLRKEFPTVAFKSSTQSQRKNLGHSSSSVSTASNNIIKHSNECLGADTLITLLKNYSRSLNIKTSITVGVIGFPNVGKSSVINSLKRSKVCGVGASPGLTKSAQEIHLDKNIKLLDCPGIVFTRNQWGDGHAEILLRNCIKVELLDDPIPPVELIVSRCKPEQLMNRYSVPMFRHTNEFLLHLARQRGKLRRGGIPDLDSAAKIVLHDWNSGKIPYYTVPPTAAKDNVILGSTIVSTWSKEFNLDEVCNESEDQTILASVKTKNDFGSSAIVTTGKFPEIEMDDFIDNDDSQREAKDIVTVYNVTLYEVMNLYRGLGLSREYVPFYNSDEAPEAIPMEVEEKSTELVVPQMKPKTVTFANPPQQIFSKLELELNPQVNKNKKKESKKAKKASKKKDQMKSDDSIHMEDVVKQDDGSNHHTQDMGKTKNEEDRYDFSEFFGKLS</sequence>
<feature type="compositionally biased region" description="Basic residues" evidence="7">
    <location>
        <begin position="545"/>
        <end position="559"/>
    </location>
</feature>
<evidence type="ECO:0000256" key="4">
    <source>
        <dbReference type="ARBA" id="ARBA00023134"/>
    </source>
</evidence>
<keyword evidence="4" id="KW-0342">GTP-binding</keyword>
<dbReference type="CDD" id="cd04178">
    <property type="entry name" value="Nucleostemin_like"/>
    <property type="match status" value="1"/>
</dbReference>
<feature type="compositionally biased region" description="Basic and acidic residues" evidence="7">
    <location>
        <begin position="560"/>
        <end position="598"/>
    </location>
</feature>
<evidence type="ECO:0000313" key="10">
    <source>
        <dbReference type="Proteomes" id="UP000789570"/>
    </source>
</evidence>
<evidence type="ECO:0000313" key="9">
    <source>
        <dbReference type="EMBL" id="CAG8616116.1"/>
    </source>
</evidence>
<dbReference type="PANTHER" id="PTHR11089">
    <property type="entry name" value="GTP-BINDING PROTEIN-RELATED"/>
    <property type="match status" value="1"/>
</dbReference>
<dbReference type="InterPro" id="IPR006073">
    <property type="entry name" value="GTP-bd"/>
</dbReference>
<evidence type="ECO:0000256" key="6">
    <source>
        <dbReference type="SAM" id="Coils"/>
    </source>
</evidence>
<dbReference type="EMBL" id="CAJVPQ010003035">
    <property type="protein sequence ID" value="CAG8616116.1"/>
    <property type="molecule type" value="Genomic_DNA"/>
</dbReference>
<dbReference type="InterPro" id="IPR050755">
    <property type="entry name" value="TRAFAC_YlqF/YawG_RiboMat"/>
</dbReference>
<evidence type="ECO:0000256" key="2">
    <source>
        <dbReference type="ARBA" id="ARBA00022741"/>
    </source>
</evidence>
<dbReference type="SUPFAM" id="SSF52540">
    <property type="entry name" value="P-loop containing nucleoside triphosphate hydrolases"/>
    <property type="match status" value="1"/>
</dbReference>
<feature type="region of interest" description="Disordered" evidence="7">
    <location>
        <begin position="540"/>
        <end position="598"/>
    </location>
</feature>
<evidence type="ECO:0000256" key="7">
    <source>
        <dbReference type="SAM" id="MobiDB-lite"/>
    </source>
</evidence>
<dbReference type="GO" id="GO:0005525">
    <property type="term" value="F:GTP binding"/>
    <property type="evidence" value="ECO:0007669"/>
    <property type="project" value="UniProtKB-KW"/>
</dbReference>
<dbReference type="Pfam" id="PF01926">
    <property type="entry name" value="MMR_HSR1"/>
    <property type="match status" value="1"/>
</dbReference>
<dbReference type="Proteomes" id="UP000789570">
    <property type="component" value="Unassembled WGS sequence"/>
</dbReference>
<dbReference type="GO" id="GO:0005730">
    <property type="term" value="C:nucleolus"/>
    <property type="evidence" value="ECO:0007669"/>
    <property type="project" value="UniProtKB-ARBA"/>
</dbReference>
<keyword evidence="10" id="KW-1185">Reference proteome</keyword>
<dbReference type="InterPro" id="IPR023179">
    <property type="entry name" value="GTP-bd_ortho_bundle_sf"/>
</dbReference>
<dbReference type="Gene3D" id="3.40.50.300">
    <property type="entry name" value="P-loop containing nucleotide triphosphate hydrolases"/>
    <property type="match status" value="1"/>
</dbReference>
<evidence type="ECO:0000259" key="8">
    <source>
        <dbReference type="PROSITE" id="PS51721"/>
    </source>
</evidence>
<keyword evidence="2" id="KW-0547">Nucleotide-binding</keyword>
<comment type="caution">
    <text evidence="9">The sequence shown here is derived from an EMBL/GenBank/DDBJ whole genome shotgun (WGS) entry which is preliminary data.</text>
</comment>
<dbReference type="PROSITE" id="PS51721">
    <property type="entry name" value="G_CP"/>
    <property type="match status" value="1"/>
</dbReference>
<accession>A0A9N9CUG9</accession>
<gene>
    <name evidence="9" type="ORF">FCALED_LOCUS9315</name>
</gene>
<dbReference type="FunFam" id="3.40.50.300:FF:000493">
    <property type="entry name" value="Guanine nucleotide-binding protein-like 3-like protein"/>
    <property type="match status" value="1"/>
</dbReference>
<dbReference type="Pfam" id="PF08701">
    <property type="entry name" value="GN3L_Grn1"/>
    <property type="match status" value="1"/>
</dbReference>
<dbReference type="OrthoDB" id="10266128at2759"/>
<dbReference type="PANTHER" id="PTHR11089:SF30">
    <property type="entry name" value="GUANINE NUCLEOTIDE-BINDING PROTEIN-LIKE 3 HOMOLOG"/>
    <property type="match status" value="1"/>
</dbReference>
<reference evidence="9" key="1">
    <citation type="submission" date="2021-06" db="EMBL/GenBank/DDBJ databases">
        <authorList>
            <person name="Kallberg Y."/>
            <person name="Tangrot J."/>
            <person name="Rosling A."/>
        </authorList>
    </citation>
    <scope>NUCLEOTIDE SEQUENCE</scope>
    <source>
        <strain evidence="9">UK204</strain>
    </source>
</reference>
<dbReference type="PRINTS" id="PR00326">
    <property type="entry name" value="GTP1OBG"/>
</dbReference>
<dbReference type="InterPro" id="IPR030378">
    <property type="entry name" value="G_CP_dom"/>
</dbReference>
<comment type="subcellular location">
    <subcellularLocation>
        <location evidence="1">Nucleus</location>
    </subcellularLocation>
</comment>
<feature type="coiled-coil region" evidence="6">
    <location>
        <begin position="19"/>
        <end position="46"/>
    </location>
</feature>
<keyword evidence="3 6" id="KW-0175">Coiled coil</keyword>
<dbReference type="Gene3D" id="1.10.1580.10">
    <property type="match status" value="1"/>
</dbReference>
<evidence type="ECO:0000256" key="1">
    <source>
        <dbReference type="ARBA" id="ARBA00004123"/>
    </source>
</evidence>
<name>A0A9N9CUG9_9GLOM</name>